<keyword evidence="5 7" id="KW-0378">Hydrolase</keyword>
<comment type="subunit">
    <text evidence="3 7">Monomer.</text>
</comment>
<dbReference type="PANTHER" id="PTHR43798:SF24">
    <property type="entry name" value="CIS-3-ALKYL-4-ALKYLOXETAN-2-ONE DECARBOXYLASE"/>
    <property type="match status" value="1"/>
</dbReference>
<gene>
    <name evidence="7" type="primary">dhaA</name>
    <name evidence="9" type="ORF">B5D80_29670</name>
</gene>
<sequence>MPRNCPDPLLSLCRGGPPVTTSSTPAAVSVSAADPHPRRRIDLCGTHLSYVDVGAGDPIVFLHGNPTSSYLWRNVIPAVRDLGRCLAPDLVGMGDSGPAPDGGYRFTDQVRYLDAWFDAVVGDQPVTLVLHDWGSALGFHWAARHPERVRAVAYTEAIVQPRRWSDFEAGRDQLFRAMRSPEGERLVLEENFFVEVVLPRSVVRPLSAAELDRYRRPFGDPDSRRPTLAFPRDLPIEGEPADVTAVVEEYGRWLAASPVPKLLVVAEPGALLTGRALAFARTFPNQREVTVTGSHYVQEDSPDEIGAALRDFVTAR</sequence>
<dbReference type="InterPro" id="IPR029058">
    <property type="entry name" value="AB_hydrolase_fold"/>
</dbReference>
<evidence type="ECO:0000256" key="4">
    <source>
        <dbReference type="ARBA" id="ARBA00012065"/>
    </source>
</evidence>
<dbReference type="EMBL" id="MZMV01000081">
    <property type="protein sequence ID" value="OWU99262.1"/>
    <property type="molecule type" value="Genomic_DNA"/>
</dbReference>
<dbReference type="Gene3D" id="3.40.50.1820">
    <property type="entry name" value="alpha/beta hydrolase"/>
    <property type="match status" value="1"/>
</dbReference>
<feature type="domain" description="AB hydrolase-1" evidence="8">
    <location>
        <begin position="58"/>
        <end position="189"/>
    </location>
</feature>
<evidence type="ECO:0000256" key="1">
    <source>
        <dbReference type="ARBA" id="ARBA00001644"/>
    </source>
</evidence>
<feature type="active site" description="Proton acceptor" evidence="7">
    <location>
        <position position="295"/>
    </location>
</feature>
<comment type="function">
    <text evidence="7">Catalyzes hydrolytic cleavage of carbon-halogen bonds in halogenated aliphatic compounds, leading to the formation of the corresponding primary alcohols, halide ions and protons.</text>
</comment>
<protein>
    <recommendedName>
        <fullName evidence="6 7">Haloalkane dehalogenase</fullName>
        <ecNumber evidence="4 7">3.8.1.5</ecNumber>
    </recommendedName>
</protein>
<evidence type="ECO:0000259" key="8">
    <source>
        <dbReference type="Pfam" id="PF00561"/>
    </source>
</evidence>
<dbReference type="InterPro" id="IPR000073">
    <property type="entry name" value="AB_hydrolase_1"/>
</dbReference>
<dbReference type="SUPFAM" id="SSF53474">
    <property type="entry name" value="alpha/beta-Hydrolases"/>
    <property type="match status" value="1"/>
</dbReference>
<accession>A0A246RDW0</accession>
<organism evidence="9 10">
    <name type="scientific">Micromonospora wenchangensis</name>
    <dbReference type="NCBI Taxonomy" id="1185415"/>
    <lineage>
        <taxon>Bacteria</taxon>
        <taxon>Bacillati</taxon>
        <taxon>Actinomycetota</taxon>
        <taxon>Actinomycetes</taxon>
        <taxon>Micromonosporales</taxon>
        <taxon>Micromonosporaceae</taxon>
        <taxon>Micromonospora</taxon>
    </lineage>
</organism>
<comment type="similarity">
    <text evidence="2 7">Belongs to the haloalkane dehalogenase family. Type 2 subfamily.</text>
</comment>
<keyword evidence="10" id="KW-1185">Reference proteome</keyword>
<evidence type="ECO:0000313" key="10">
    <source>
        <dbReference type="Proteomes" id="UP000197174"/>
    </source>
</evidence>
<dbReference type="Pfam" id="PF00561">
    <property type="entry name" value="Abhydrolase_1"/>
    <property type="match status" value="1"/>
</dbReference>
<dbReference type="PRINTS" id="PR00412">
    <property type="entry name" value="EPOXHYDRLASE"/>
</dbReference>
<dbReference type="GO" id="GO:0016020">
    <property type="term" value="C:membrane"/>
    <property type="evidence" value="ECO:0007669"/>
    <property type="project" value="TreeGrafter"/>
</dbReference>
<feature type="active site" description="Nucleophile" evidence="7">
    <location>
        <position position="132"/>
    </location>
</feature>
<proteinExistence type="inferred from homology"/>
<dbReference type="InterPro" id="IPR050266">
    <property type="entry name" value="AB_hydrolase_sf"/>
</dbReference>
<evidence type="ECO:0000256" key="2">
    <source>
        <dbReference type="ARBA" id="ARBA00007213"/>
    </source>
</evidence>
<dbReference type="NCBIfam" id="NF002938">
    <property type="entry name" value="PRK03592.1"/>
    <property type="match status" value="1"/>
</dbReference>
<comment type="catalytic activity">
    <reaction evidence="1 7">
        <text>1-haloalkane + H2O = a halide anion + a primary alcohol + H(+)</text>
        <dbReference type="Rhea" id="RHEA:19081"/>
        <dbReference type="ChEBI" id="CHEBI:15377"/>
        <dbReference type="ChEBI" id="CHEBI:15378"/>
        <dbReference type="ChEBI" id="CHEBI:15734"/>
        <dbReference type="ChEBI" id="CHEBI:16042"/>
        <dbReference type="ChEBI" id="CHEBI:18060"/>
        <dbReference type="EC" id="3.8.1.5"/>
    </reaction>
</comment>
<reference evidence="9 10" key="1">
    <citation type="submission" date="2017-03" db="EMBL/GenBank/DDBJ databases">
        <title>Whole genome sequence of Micromonospora wenchangensis, isolated from mangrove soil.</title>
        <authorList>
            <person name="Yang H."/>
        </authorList>
    </citation>
    <scope>NUCLEOTIDE SEQUENCE [LARGE SCALE GENOMIC DNA]</scope>
    <source>
        <strain evidence="9 10">CCTCC AA 2012002</strain>
    </source>
</reference>
<dbReference type="InterPro" id="IPR023594">
    <property type="entry name" value="Haloalkane_dehalogenase_2"/>
</dbReference>
<dbReference type="InterPro" id="IPR000639">
    <property type="entry name" value="Epox_hydrolase-like"/>
</dbReference>
<evidence type="ECO:0000256" key="3">
    <source>
        <dbReference type="ARBA" id="ARBA00011245"/>
    </source>
</evidence>
<evidence type="ECO:0000313" key="9">
    <source>
        <dbReference type="EMBL" id="OWU99262.1"/>
    </source>
</evidence>
<dbReference type="EC" id="3.8.1.5" evidence="4 7"/>
<dbReference type="PANTHER" id="PTHR43798">
    <property type="entry name" value="MONOACYLGLYCEROL LIPASE"/>
    <property type="match status" value="1"/>
</dbReference>
<dbReference type="HAMAP" id="MF_01231">
    <property type="entry name" value="Haloalk_dehal_type2"/>
    <property type="match status" value="1"/>
</dbReference>
<feature type="active site" description="Proton donor" evidence="7">
    <location>
        <position position="156"/>
    </location>
</feature>
<evidence type="ECO:0000256" key="5">
    <source>
        <dbReference type="ARBA" id="ARBA00022801"/>
    </source>
</evidence>
<evidence type="ECO:0000256" key="7">
    <source>
        <dbReference type="HAMAP-Rule" id="MF_01231"/>
    </source>
</evidence>
<dbReference type="AlphaFoldDB" id="A0A246RDW0"/>
<comment type="caution">
    <text evidence="9">The sequence shown here is derived from an EMBL/GenBank/DDBJ whole genome shotgun (WGS) entry which is preliminary data.</text>
</comment>
<name>A0A246RDW0_9ACTN</name>
<dbReference type="OrthoDB" id="5431692at2"/>
<dbReference type="Proteomes" id="UP000197174">
    <property type="component" value="Unassembled WGS sequence"/>
</dbReference>
<dbReference type="GO" id="GO:0018786">
    <property type="term" value="F:haloalkane dehalogenase activity"/>
    <property type="evidence" value="ECO:0007669"/>
    <property type="project" value="UniProtKB-UniRule"/>
</dbReference>
<evidence type="ECO:0000256" key="6">
    <source>
        <dbReference type="ARBA" id="ARBA00040785"/>
    </source>
</evidence>